<gene>
    <name evidence="3" type="ORF">HYPSUDRAFT_79441</name>
</gene>
<feature type="transmembrane region" description="Helical" evidence="1">
    <location>
        <begin position="156"/>
        <end position="180"/>
    </location>
</feature>
<dbReference type="PANTHER" id="PTHR40465:SF1">
    <property type="entry name" value="DUF6534 DOMAIN-CONTAINING PROTEIN"/>
    <property type="match status" value="1"/>
</dbReference>
<dbReference type="InterPro" id="IPR045339">
    <property type="entry name" value="DUF6534"/>
</dbReference>
<feature type="transmembrane region" description="Helical" evidence="1">
    <location>
        <begin position="117"/>
        <end position="136"/>
    </location>
</feature>
<accession>A0A0D2NG48</accession>
<feature type="transmembrane region" description="Helical" evidence="1">
    <location>
        <begin position="200"/>
        <end position="220"/>
    </location>
</feature>
<feature type="domain" description="DUF6534" evidence="2">
    <location>
        <begin position="165"/>
        <end position="251"/>
    </location>
</feature>
<dbReference type="OrthoDB" id="3231781at2759"/>
<dbReference type="EMBL" id="KN817596">
    <property type="protein sequence ID" value="KJA17959.1"/>
    <property type="molecule type" value="Genomic_DNA"/>
</dbReference>
<feature type="transmembrane region" description="Helical" evidence="1">
    <location>
        <begin position="45"/>
        <end position="63"/>
    </location>
</feature>
<dbReference type="Proteomes" id="UP000054270">
    <property type="component" value="Unassembled WGS sequence"/>
</dbReference>
<sequence>MATIGNTFGAMEIGSIITVFLFGIVTLQTHMYFERFSQDRIPFKILVVGIWLLELGNTMAVVYEVYRVTIIYYGNPGGATRHPALGMVVIFGTYIATIIQIFNCYRLYSIIPKPYNIVGLFAGVLAFGRAIVVTYAGVLEIKATSYAANIKEMHDWIMALLAMGAVIDIIIAVSMVYFLLTKREKDLVKTTTLIDKLIAFALRTGLITSINAVAVIIVFGTMPNNLIFFAVYSSLSKLYTNSLLSGFNARVSLRDTLNKSISGGLPHRTDGPSSRYPQENTYNKNVISIQMKTTTEFRSDDASFDPADLSHLEADRDSFKR</sequence>
<dbReference type="OMA" id="HDWIMAL"/>
<feature type="transmembrane region" description="Helical" evidence="1">
    <location>
        <begin position="13"/>
        <end position="33"/>
    </location>
</feature>
<feature type="transmembrane region" description="Helical" evidence="1">
    <location>
        <begin position="83"/>
        <end position="105"/>
    </location>
</feature>
<dbReference type="Pfam" id="PF20152">
    <property type="entry name" value="DUF6534"/>
    <property type="match status" value="1"/>
</dbReference>
<proteinExistence type="predicted"/>
<evidence type="ECO:0000313" key="4">
    <source>
        <dbReference type="Proteomes" id="UP000054270"/>
    </source>
</evidence>
<dbReference type="PANTHER" id="PTHR40465">
    <property type="entry name" value="CHROMOSOME 1, WHOLE GENOME SHOTGUN SEQUENCE"/>
    <property type="match status" value="1"/>
</dbReference>
<evidence type="ECO:0000259" key="2">
    <source>
        <dbReference type="Pfam" id="PF20152"/>
    </source>
</evidence>
<name>A0A0D2NG48_HYPSF</name>
<keyword evidence="4" id="KW-1185">Reference proteome</keyword>
<dbReference type="STRING" id="945553.A0A0D2NG48"/>
<evidence type="ECO:0000313" key="3">
    <source>
        <dbReference type="EMBL" id="KJA17959.1"/>
    </source>
</evidence>
<reference evidence="4" key="1">
    <citation type="submission" date="2014-04" db="EMBL/GenBank/DDBJ databases">
        <title>Evolutionary Origins and Diversification of the Mycorrhizal Mutualists.</title>
        <authorList>
            <consortium name="DOE Joint Genome Institute"/>
            <consortium name="Mycorrhizal Genomics Consortium"/>
            <person name="Kohler A."/>
            <person name="Kuo A."/>
            <person name="Nagy L.G."/>
            <person name="Floudas D."/>
            <person name="Copeland A."/>
            <person name="Barry K.W."/>
            <person name="Cichocki N."/>
            <person name="Veneault-Fourrey C."/>
            <person name="LaButti K."/>
            <person name="Lindquist E.A."/>
            <person name="Lipzen A."/>
            <person name="Lundell T."/>
            <person name="Morin E."/>
            <person name="Murat C."/>
            <person name="Riley R."/>
            <person name="Ohm R."/>
            <person name="Sun H."/>
            <person name="Tunlid A."/>
            <person name="Henrissat B."/>
            <person name="Grigoriev I.V."/>
            <person name="Hibbett D.S."/>
            <person name="Martin F."/>
        </authorList>
    </citation>
    <scope>NUCLEOTIDE SEQUENCE [LARGE SCALE GENOMIC DNA]</scope>
    <source>
        <strain evidence="4">FD-334 SS-4</strain>
    </source>
</reference>
<keyword evidence="1" id="KW-0472">Membrane</keyword>
<evidence type="ECO:0000256" key="1">
    <source>
        <dbReference type="SAM" id="Phobius"/>
    </source>
</evidence>
<keyword evidence="1" id="KW-1133">Transmembrane helix</keyword>
<keyword evidence="1" id="KW-0812">Transmembrane</keyword>
<dbReference type="AlphaFoldDB" id="A0A0D2NG48"/>
<protein>
    <recommendedName>
        <fullName evidence="2">DUF6534 domain-containing protein</fullName>
    </recommendedName>
</protein>
<organism evidence="3 4">
    <name type="scientific">Hypholoma sublateritium (strain FD-334 SS-4)</name>
    <dbReference type="NCBI Taxonomy" id="945553"/>
    <lineage>
        <taxon>Eukaryota</taxon>
        <taxon>Fungi</taxon>
        <taxon>Dikarya</taxon>
        <taxon>Basidiomycota</taxon>
        <taxon>Agaricomycotina</taxon>
        <taxon>Agaricomycetes</taxon>
        <taxon>Agaricomycetidae</taxon>
        <taxon>Agaricales</taxon>
        <taxon>Agaricineae</taxon>
        <taxon>Strophariaceae</taxon>
        <taxon>Hypholoma</taxon>
    </lineage>
</organism>